<dbReference type="InterPro" id="IPR020846">
    <property type="entry name" value="MFS_dom"/>
</dbReference>
<dbReference type="EMBL" id="JAGTXO010000001">
    <property type="protein sequence ID" value="KAG8470653.1"/>
    <property type="molecule type" value="Genomic_DNA"/>
</dbReference>
<comment type="subcellular location">
    <subcellularLocation>
        <location evidence="1">Membrane</location>
        <topology evidence="1">Multi-pass membrane protein</topology>
    </subcellularLocation>
</comment>
<evidence type="ECO:0000256" key="7">
    <source>
        <dbReference type="SAM" id="Phobius"/>
    </source>
</evidence>
<feature type="transmembrane region" description="Helical" evidence="7">
    <location>
        <begin position="117"/>
        <end position="138"/>
    </location>
</feature>
<feature type="transmembrane region" description="Helical" evidence="7">
    <location>
        <begin position="460"/>
        <end position="478"/>
    </location>
</feature>
<comment type="similarity">
    <text evidence="6">Belongs to the major facilitator superfamily. Sugar transporter (TC 2.A.1.1) family.</text>
</comment>
<dbReference type="GO" id="GO:0016020">
    <property type="term" value="C:membrane"/>
    <property type="evidence" value="ECO:0007669"/>
    <property type="project" value="UniProtKB-SubCell"/>
</dbReference>
<dbReference type="InterPro" id="IPR005829">
    <property type="entry name" value="Sugar_transporter_CS"/>
</dbReference>
<protein>
    <recommendedName>
        <fullName evidence="9">Major facilitator superfamily (MFS) profile domain-containing protein</fullName>
    </recommendedName>
</protein>
<feature type="transmembrane region" description="Helical" evidence="7">
    <location>
        <begin position="363"/>
        <end position="387"/>
    </location>
</feature>
<keyword evidence="2 6" id="KW-0813">Transport</keyword>
<dbReference type="InterPro" id="IPR005828">
    <property type="entry name" value="MFS_sugar_transport-like"/>
</dbReference>
<feature type="transmembrane region" description="Helical" evidence="7">
    <location>
        <begin position="87"/>
        <end position="105"/>
    </location>
</feature>
<feature type="signal peptide" evidence="8">
    <location>
        <begin position="1"/>
        <end position="17"/>
    </location>
</feature>
<feature type="transmembrane region" description="Helical" evidence="7">
    <location>
        <begin position="428"/>
        <end position="448"/>
    </location>
</feature>
<keyword evidence="8" id="KW-0732">Signal</keyword>
<feature type="transmembrane region" description="Helical" evidence="7">
    <location>
        <begin position="335"/>
        <end position="356"/>
    </location>
</feature>
<reference evidence="10" key="1">
    <citation type="submission" date="2021-05" db="EMBL/GenBank/DDBJ databases">
        <title>The genome of the haptophyte Pavlova lutheri (Diacronema luteri, Pavlovales) - a model for lipid biosynthesis in eukaryotic algae.</title>
        <authorList>
            <person name="Hulatt C.J."/>
            <person name="Posewitz M.C."/>
        </authorList>
    </citation>
    <scope>NUCLEOTIDE SEQUENCE</scope>
    <source>
        <strain evidence="10">NIVA-4/92</strain>
    </source>
</reference>
<evidence type="ECO:0000256" key="1">
    <source>
        <dbReference type="ARBA" id="ARBA00004141"/>
    </source>
</evidence>
<accession>A0A8J5XS06</accession>
<evidence type="ECO:0000256" key="3">
    <source>
        <dbReference type="ARBA" id="ARBA00022692"/>
    </source>
</evidence>
<evidence type="ECO:0000259" key="9">
    <source>
        <dbReference type="PROSITE" id="PS50850"/>
    </source>
</evidence>
<dbReference type="SUPFAM" id="SSF103473">
    <property type="entry name" value="MFS general substrate transporter"/>
    <property type="match status" value="1"/>
</dbReference>
<dbReference type="OMA" id="VMVVFAC"/>
<feature type="transmembrane region" description="Helical" evidence="7">
    <location>
        <begin position="144"/>
        <end position="169"/>
    </location>
</feature>
<dbReference type="Pfam" id="PF00083">
    <property type="entry name" value="Sugar_tr"/>
    <property type="match status" value="1"/>
</dbReference>
<dbReference type="NCBIfam" id="TIGR00879">
    <property type="entry name" value="SP"/>
    <property type="match status" value="1"/>
</dbReference>
<keyword evidence="3 7" id="KW-0812">Transmembrane</keyword>
<evidence type="ECO:0000256" key="4">
    <source>
        <dbReference type="ARBA" id="ARBA00022989"/>
    </source>
</evidence>
<feature type="transmembrane region" description="Helical" evidence="7">
    <location>
        <begin position="299"/>
        <end position="323"/>
    </location>
</feature>
<comment type="caution">
    <text evidence="10">The sequence shown here is derived from an EMBL/GenBank/DDBJ whole genome shotgun (WGS) entry which is preliminary data.</text>
</comment>
<dbReference type="PANTHER" id="PTHR23503">
    <property type="entry name" value="SOLUTE CARRIER FAMILY 2"/>
    <property type="match status" value="1"/>
</dbReference>
<feature type="domain" description="Major facilitator superfamily (MFS) profile" evidence="9">
    <location>
        <begin position="51"/>
        <end position="482"/>
    </location>
</feature>
<feature type="transmembrane region" description="Helical" evidence="7">
    <location>
        <begin position="209"/>
        <end position="231"/>
    </location>
</feature>
<feature type="transmembrane region" description="Helical" evidence="7">
    <location>
        <begin position="181"/>
        <end position="203"/>
    </location>
</feature>
<keyword evidence="4 7" id="KW-1133">Transmembrane helix</keyword>
<dbReference type="PANTHER" id="PTHR23503:SF8">
    <property type="entry name" value="FACILITATED GLUCOSE TRANSPORTER PROTEIN 1"/>
    <property type="match status" value="1"/>
</dbReference>
<dbReference type="PRINTS" id="PR00171">
    <property type="entry name" value="SUGRTRNSPORT"/>
</dbReference>
<dbReference type="InterPro" id="IPR045263">
    <property type="entry name" value="GLUT"/>
</dbReference>
<evidence type="ECO:0000256" key="5">
    <source>
        <dbReference type="ARBA" id="ARBA00023136"/>
    </source>
</evidence>
<evidence type="ECO:0000256" key="2">
    <source>
        <dbReference type="ARBA" id="ARBA00022448"/>
    </source>
</evidence>
<dbReference type="GO" id="GO:0015149">
    <property type="term" value="F:hexose transmembrane transporter activity"/>
    <property type="evidence" value="ECO:0007669"/>
    <property type="project" value="TreeGrafter"/>
</dbReference>
<keyword evidence="5 7" id="KW-0472">Membrane</keyword>
<proteinExistence type="inferred from homology"/>
<feature type="transmembrane region" description="Helical" evidence="7">
    <location>
        <begin position="393"/>
        <end position="416"/>
    </location>
</feature>
<dbReference type="PROSITE" id="PS00217">
    <property type="entry name" value="SUGAR_TRANSPORT_2"/>
    <property type="match status" value="1"/>
</dbReference>
<dbReference type="PROSITE" id="PS50850">
    <property type="entry name" value="MFS"/>
    <property type="match status" value="1"/>
</dbReference>
<dbReference type="OrthoDB" id="4540492at2759"/>
<dbReference type="InterPro" id="IPR036259">
    <property type="entry name" value="MFS_trans_sf"/>
</dbReference>
<evidence type="ECO:0000313" key="11">
    <source>
        <dbReference type="Proteomes" id="UP000751190"/>
    </source>
</evidence>
<dbReference type="Gene3D" id="1.20.1250.20">
    <property type="entry name" value="MFS general substrate transporter like domains"/>
    <property type="match status" value="1"/>
</dbReference>
<dbReference type="Proteomes" id="UP000751190">
    <property type="component" value="Unassembled WGS sequence"/>
</dbReference>
<sequence length="496" mass="49784">MTRVFGLLALLAASAHGARPGLGLRRAARGAARGAAPVQLSAGAPRETVVAVSAGLLGAFQFGYALGVLNAPQDVICASLGISPVRWATVVSAFGPAGLVGAQLAGGLTRALGPKAVLLRAARLFLVGSTLQAFAAAAPAPAAFWVLLLGRAMSGVGAGLATVGVPVFLGECAPLSQRGAFGSLHQFGVVFGILAAQLLGLALSTARGWRYLFVAPAALALAQLVAAPLLLDSPARLAAAGRPADAKALLRRIRPAAAPRAEIDAELAALNAEAASAARSGSSASVLAAARVSPAVRRALLLGLLLMVSQQLSGVNAIFFYSTSIFHTAGLRSPAVGTLVTGVVNVLSTGAAVALVERAGRRPLLLCAICGMCVCALALTALLGAGAGAPASASLVVVCASIAFFEIGLGGIPWMIGNELFPPSCRPSGMALCAAVNWLATTLVALGFPLLQARLGPNCFLPFAACLALSFVLVRAGLPETKGRTVEQTQAALLRA</sequence>
<gene>
    <name evidence="10" type="ORF">KFE25_009074</name>
</gene>
<keyword evidence="11" id="KW-1185">Reference proteome</keyword>
<evidence type="ECO:0000256" key="6">
    <source>
        <dbReference type="RuleBase" id="RU003346"/>
    </source>
</evidence>
<organism evidence="10 11">
    <name type="scientific">Diacronema lutheri</name>
    <name type="common">Unicellular marine alga</name>
    <name type="synonym">Monochrysis lutheri</name>
    <dbReference type="NCBI Taxonomy" id="2081491"/>
    <lineage>
        <taxon>Eukaryota</taxon>
        <taxon>Haptista</taxon>
        <taxon>Haptophyta</taxon>
        <taxon>Pavlovophyceae</taxon>
        <taxon>Pavlovales</taxon>
        <taxon>Pavlovaceae</taxon>
        <taxon>Diacronema</taxon>
    </lineage>
</organism>
<dbReference type="PROSITE" id="PS00216">
    <property type="entry name" value="SUGAR_TRANSPORT_1"/>
    <property type="match status" value="1"/>
</dbReference>
<dbReference type="InterPro" id="IPR003663">
    <property type="entry name" value="Sugar/inositol_transpt"/>
</dbReference>
<dbReference type="AlphaFoldDB" id="A0A8J5XS06"/>
<name>A0A8J5XS06_DIALT</name>
<evidence type="ECO:0000256" key="8">
    <source>
        <dbReference type="SAM" id="SignalP"/>
    </source>
</evidence>
<feature type="chain" id="PRO_5035197841" description="Major facilitator superfamily (MFS) profile domain-containing protein" evidence="8">
    <location>
        <begin position="18"/>
        <end position="496"/>
    </location>
</feature>
<evidence type="ECO:0000313" key="10">
    <source>
        <dbReference type="EMBL" id="KAG8470653.1"/>
    </source>
</evidence>